<sequence>MRISKYLLIIIIFIMTSCHKDDDSVAPIDQLPPATQTGAGTFGCLVNGEAFIDNSGSFNCFYQLVSGEYYFGLSGAKEDYFIRQIFLASNNKSIEEGNTYLLMANIEGSVYAECSFQGVGVSADTGETMIGELHITTFNFETYIVSGTFWFDLKDPISGETVKIREGRFDSHFTQ</sequence>
<feature type="chain" id="PRO_5022763409" description="Lipoprotein" evidence="1">
    <location>
        <begin position="21"/>
        <end position="175"/>
    </location>
</feature>
<organism evidence="2 3">
    <name type="scientific">Aequorivita lipolytica</name>
    <dbReference type="NCBI Taxonomy" id="153267"/>
    <lineage>
        <taxon>Bacteria</taxon>
        <taxon>Pseudomonadati</taxon>
        <taxon>Bacteroidota</taxon>
        <taxon>Flavobacteriia</taxon>
        <taxon>Flavobacteriales</taxon>
        <taxon>Flavobacteriaceae</taxon>
        <taxon>Aequorivita</taxon>
    </lineage>
</organism>
<evidence type="ECO:0000313" key="3">
    <source>
        <dbReference type="Proteomes" id="UP000321945"/>
    </source>
</evidence>
<name>A0A5C6YSH1_9FLAO</name>
<dbReference type="OrthoDB" id="881763at2"/>
<feature type="signal peptide" evidence="1">
    <location>
        <begin position="1"/>
        <end position="20"/>
    </location>
</feature>
<protein>
    <recommendedName>
        <fullName evidence="4">Lipoprotein</fullName>
    </recommendedName>
</protein>
<accession>A0A5C6YSH1</accession>
<comment type="caution">
    <text evidence="2">The sequence shown here is derived from an EMBL/GenBank/DDBJ whole genome shotgun (WGS) entry which is preliminary data.</text>
</comment>
<keyword evidence="1" id="KW-0732">Signal</keyword>
<keyword evidence="3" id="KW-1185">Reference proteome</keyword>
<dbReference type="PROSITE" id="PS51257">
    <property type="entry name" value="PROKAR_LIPOPROTEIN"/>
    <property type="match status" value="1"/>
</dbReference>
<evidence type="ECO:0000256" key="1">
    <source>
        <dbReference type="SAM" id="SignalP"/>
    </source>
</evidence>
<proteinExistence type="predicted"/>
<evidence type="ECO:0008006" key="4">
    <source>
        <dbReference type="Google" id="ProtNLM"/>
    </source>
</evidence>
<dbReference type="EMBL" id="VORU01000002">
    <property type="protein sequence ID" value="TXD70354.1"/>
    <property type="molecule type" value="Genomic_DNA"/>
</dbReference>
<dbReference type="RefSeq" id="WP_146743142.1">
    <property type="nucleotide sequence ID" value="NZ_CBCRZQ010000003.1"/>
</dbReference>
<gene>
    <name evidence="2" type="ORF">ESV24_04085</name>
</gene>
<dbReference type="AlphaFoldDB" id="A0A5C6YSH1"/>
<dbReference type="Proteomes" id="UP000321945">
    <property type="component" value="Unassembled WGS sequence"/>
</dbReference>
<evidence type="ECO:0000313" key="2">
    <source>
        <dbReference type="EMBL" id="TXD70354.1"/>
    </source>
</evidence>
<reference evidence="2 3" key="1">
    <citation type="submission" date="2019-08" db="EMBL/GenBank/DDBJ databases">
        <title>Genome of Aequorivita lipolytica Y10-2 (type strain).</title>
        <authorList>
            <person name="Bowman J.P."/>
        </authorList>
    </citation>
    <scope>NUCLEOTIDE SEQUENCE [LARGE SCALE GENOMIC DNA]</scope>
    <source>
        <strain evidence="2 3">Y10-2</strain>
    </source>
</reference>